<feature type="transmembrane region" description="Helical" evidence="2">
    <location>
        <begin position="86"/>
        <end position="103"/>
    </location>
</feature>
<feature type="compositionally biased region" description="Pro residues" evidence="1">
    <location>
        <begin position="1"/>
        <end position="14"/>
    </location>
</feature>
<keyword evidence="2" id="KW-0812">Transmembrane</keyword>
<keyword evidence="2" id="KW-1133">Transmembrane helix</keyword>
<comment type="caution">
    <text evidence="3">The sequence shown here is derived from an EMBL/GenBank/DDBJ whole genome shotgun (WGS) entry which is preliminary data.</text>
</comment>
<feature type="compositionally biased region" description="Pro residues" evidence="1">
    <location>
        <begin position="22"/>
        <end position="60"/>
    </location>
</feature>
<name>A0ABP8UJE4_9ACTN</name>
<feature type="region of interest" description="Disordered" evidence="1">
    <location>
        <begin position="1"/>
        <end position="78"/>
    </location>
</feature>
<gene>
    <name evidence="3" type="ORF">GCM10023196_069570</name>
</gene>
<evidence type="ECO:0000256" key="1">
    <source>
        <dbReference type="SAM" id="MobiDB-lite"/>
    </source>
</evidence>
<evidence type="ECO:0000256" key="2">
    <source>
        <dbReference type="SAM" id="Phobius"/>
    </source>
</evidence>
<keyword evidence="2" id="KW-0472">Membrane</keyword>
<dbReference type="RefSeq" id="WP_345436131.1">
    <property type="nucleotide sequence ID" value="NZ_BAABHK010000011.1"/>
</dbReference>
<evidence type="ECO:0000313" key="4">
    <source>
        <dbReference type="Proteomes" id="UP001501442"/>
    </source>
</evidence>
<keyword evidence="4" id="KW-1185">Reference proteome</keyword>
<dbReference type="Proteomes" id="UP001501442">
    <property type="component" value="Unassembled WGS sequence"/>
</dbReference>
<protein>
    <submittedName>
        <fullName evidence="3">Uncharacterized protein</fullName>
    </submittedName>
</protein>
<accession>A0ABP8UJE4</accession>
<evidence type="ECO:0000313" key="3">
    <source>
        <dbReference type="EMBL" id="GAA4633151.1"/>
    </source>
</evidence>
<sequence length="205" mass="20672">MSAPYPPQPSPQGGPPNWQQPNPMPPSGPSAPGPGGPYGPPPGAPGPGMPPAGAPGPGMPPGAYGGPPGPYGTPPGLTPNQRRKRLLIVVPVALVALVGIIVLRGRSSGSDEAAVGDCVKKTSDQTTSSGQHVTGDNIKTVACTDASASYKVVGKVEHVSRISVSIKEMDGKGVCSPYPSATVRYWRGKTGGGDGYVLCLAPNQH</sequence>
<dbReference type="EMBL" id="BAABHK010000011">
    <property type="protein sequence ID" value="GAA4633151.1"/>
    <property type="molecule type" value="Genomic_DNA"/>
</dbReference>
<feature type="compositionally biased region" description="Pro residues" evidence="1">
    <location>
        <begin position="67"/>
        <end position="77"/>
    </location>
</feature>
<organism evidence="3 4">
    <name type="scientific">Actinoallomurus vinaceus</name>
    <dbReference type="NCBI Taxonomy" id="1080074"/>
    <lineage>
        <taxon>Bacteria</taxon>
        <taxon>Bacillati</taxon>
        <taxon>Actinomycetota</taxon>
        <taxon>Actinomycetes</taxon>
        <taxon>Streptosporangiales</taxon>
        <taxon>Thermomonosporaceae</taxon>
        <taxon>Actinoallomurus</taxon>
    </lineage>
</organism>
<reference evidence="4" key="1">
    <citation type="journal article" date="2019" name="Int. J. Syst. Evol. Microbiol.">
        <title>The Global Catalogue of Microorganisms (GCM) 10K type strain sequencing project: providing services to taxonomists for standard genome sequencing and annotation.</title>
        <authorList>
            <consortium name="The Broad Institute Genomics Platform"/>
            <consortium name="The Broad Institute Genome Sequencing Center for Infectious Disease"/>
            <person name="Wu L."/>
            <person name="Ma J."/>
        </authorList>
    </citation>
    <scope>NUCLEOTIDE SEQUENCE [LARGE SCALE GENOMIC DNA]</scope>
    <source>
        <strain evidence="4">JCM 17939</strain>
    </source>
</reference>
<proteinExistence type="predicted"/>